<dbReference type="Pfam" id="PF25954">
    <property type="entry name" value="Beta-barrel_RND_2"/>
    <property type="match status" value="1"/>
</dbReference>
<dbReference type="PANTHER" id="PTHR30097">
    <property type="entry name" value="CATION EFFLUX SYSTEM PROTEIN CUSB"/>
    <property type="match status" value="1"/>
</dbReference>
<dbReference type="InterPro" id="IPR021647">
    <property type="entry name" value="CusF_Ec"/>
</dbReference>
<dbReference type="RefSeq" id="WP_131446864.1">
    <property type="nucleotide sequence ID" value="NZ_SJZB01000033.1"/>
</dbReference>
<gene>
    <name evidence="10" type="ORF">EZJ19_09260</name>
</gene>
<name>A0A4R1BCI6_9PROT</name>
<dbReference type="EMBL" id="SJZB01000033">
    <property type="protein sequence ID" value="TCJ14759.1"/>
    <property type="molecule type" value="Genomic_DNA"/>
</dbReference>
<keyword evidence="11" id="KW-1185">Reference proteome</keyword>
<feature type="domain" description="CusB-like barrel-sandwich hybrid" evidence="7">
    <location>
        <begin position="128"/>
        <end position="244"/>
    </location>
</feature>
<evidence type="ECO:0000256" key="4">
    <source>
        <dbReference type="ARBA" id="ARBA00023065"/>
    </source>
</evidence>
<feature type="domain" description="CzcB-like C-terminal circularly permuted SH3-like" evidence="9">
    <location>
        <begin position="332"/>
        <end position="392"/>
    </location>
</feature>
<dbReference type="Gene3D" id="2.40.420.20">
    <property type="match status" value="1"/>
</dbReference>
<dbReference type="SUPFAM" id="SSF111369">
    <property type="entry name" value="HlyD-like secretion proteins"/>
    <property type="match status" value="1"/>
</dbReference>
<dbReference type="FunFam" id="2.40.420.20:FF:000003">
    <property type="entry name" value="Cation efflux system protein cusB"/>
    <property type="match status" value="1"/>
</dbReference>
<organism evidence="10 11">
    <name type="scientific">Parasulfuritortus cantonensis</name>
    <dbReference type="NCBI Taxonomy" id="2528202"/>
    <lineage>
        <taxon>Bacteria</taxon>
        <taxon>Pseudomonadati</taxon>
        <taxon>Pseudomonadota</taxon>
        <taxon>Betaproteobacteria</taxon>
        <taxon>Nitrosomonadales</taxon>
        <taxon>Thiobacillaceae</taxon>
        <taxon>Parasulfuritortus</taxon>
    </lineage>
</organism>
<evidence type="ECO:0000256" key="1">
    <source>
        <dbReference type="ARBA" id="ARBA00009477"/>
    </source>
</evidence>
<sequence length="485" mass="51779">MNNTLKLVAALVAGSALGGGAVWYGLGHRPAATVAMPAMPAGPAPAKKVLYWYDPMVPDQHFDKPGKSPFMDMDLVPKYAEEDGGAGIKIDPRTLQNLGVRTAEAMVGKLWRRIDTVGYVRADDNRIEFLQARTMGWIEGLHVHAVNDPIRKGELVAEIYSPDLYAAQEEYILALQHPEDAAWVEAARRKLGFLGLSARQIDALAKGGQAQRRVNYYAPAGGIVSNIRVHPGAEVTAGTPILEITNLDRVWVTAEIVEDQAAWVVPGKSAEITLAALPGETFEGKVDYIYPKLDSATRTVQARIVLDNPGLKLKPGMYANVTLYAGKGEEGVIVPSEAVIQTGKRAVVLVAQGEGRFAPVQVETGMENGGRTVVVKGLSGGERVVTSGQFLIESEANLKGALDRLQPPGGDVYTGTAHIVAADAGTGALTMQHEPIPALKWPAMTMAFDVGDKAILEGLKKGEAVEFDLVKQGGGFVVTAIRPKP</sequence>
<dbReference type="GO" id="GO:0015679">
    <property type="term" value="P:plasma membrane copper ion transport"/>
    <property type="evidence" value="ECO:0007669"/>
    <property type="project" value="TreeGrafter"/>
</dbReference>
<dbReference type="InterPro" id="IPR045800">
    <property type="entry name" value="HMBD"/>
</dbReference>
<dbReference type="InterPro" id="IPR058792">
    <property type="entry name" value="Beta-barrel_RND_2"/>
</dbReference>
<dbReference type="Gene3D" id="6.10.140.730">
    <property type="match status" value="1"/>
</dbReference>
<keyword evidence="2" id="KW-0813">Transport</keyword>
<dbReference type="PANTHER" id="PTHR30097:SF15">
    <property type="entry name" value="CATION EFFLUX SYSTEM PROTEIN CUSB"/>
    <property type="match status" value="1"/>
</dbReference>
<evidence type="ECO:0000313" key="10">
    <source>
        <dbReference type="EMBL" id="TCJ14759.1"/>
    </source>
</evidence>
<evidence type="ECO:0000256" key="3">
    <source>
        <dbReference type="ARBA" id="ARBA00022729"/>
    </source>
</evidence>
<dbReference type="GO" id="GO:0060003">
    <property type="term" value="P:copper ion export"/>
    <property type="evidence" value="ECO:0007669"/>
    <property type="project" value="TreeGrafter"/>
</dbReference>
<dbReference type="GO" id="GO:0022857">
    <property type="term" value="F:transmembrane transporter activity"/>
    <property type="evidence" value="ECO:0007669"/>
    <property type="project" value="InterPro"/>
</dbReference>
<protein>
    <submittedName>
        <fullName evidence="10">Efflux RND transporter periplasmic adaptor subunit</fullName>
    </submittedName>
</protein>
<dbReference type="GO" id="GO:0046914">
    <property type="term" value="F:transition metal ion binding"/>
    <property type="evidence" value="ECO:0007669"/>
    <property type="project" value="TreeGrafter"/>
</dbReference>
<evidence type="ECO:0000259" key="5">
    <source>
        <dbReference type="Pfam" id="PF19335"/>
    </source>
</evidence>
<evidence type="ECO:0000313" key="11">
    <source>
        <dbReference type="Proteomes" id="UP000295443"/>
    </source>
</evidence>
<evidence type="ECO:0000259" key="6">
    <source>
        <dbReference type="Pfam" id="PF25869"/>
    </source>
</evidence>
<dbReference type="Gene3D" id="2.40.50.320">
    <property type="entry name" value="Copper binding periplasmic protein CusF"/>
    <property type="match status" value="1"/>
</dbReference>
<dbReference type="GO" id="GO:0030288">
    <property type="term" value="C:outer membrane-bounded periplasmic space"/>
    <property type="evidence" value="ECO:0007669"/>
    <property type="project" value="TreeGrafter"/>
</dbReference>
<proteinExistence type="inferred from homology"/>
<dbReference type="Gene3D" id="2.40.30.170">
    <property type="match status" value="1"/>
</dbReference>
<dbReference type="InterPro" id="IPR051909">
    <property type="entry name" value="MFP_Cation_Efflux"/>
</dbReference>
<dbReference type="Pfam" id="PF11604">
    <property type="entry name" value="CusF_Ec"/>
    <property type="match status" value="1"/>
</dbReference>
<dbReference type="InterPro" id="IPR042230">
    <property type="entry name" value="CusF_sf"/>
</dbReference>
<dbReference type="Pfam" id="PF25869">
    <property type="entry name" value="3HB_CusB"/>
    <property type="match status" value="1"/>
</dbReference>
<dbReference type="Pfam" id="PF25975">
    <property type="entry name" value="CzcB_C"/>
    <property type="match status" value="1"/>
</dbReference>
<dbReference type="InterPro" id="IPR006143">
    <property type="entry name" value="RND_pump_MFP"/>
</dbReference>
<keyword evidence="3" id="KW-0732">Signal</keyword>
<feature type="domain" description="CusB-like beta-barrel" evidence="8">
    <location>
        <begin position="249"/>
        <end position="325"/>
    </location>
</feature>
<accession>A0A4R1BCI6</accession>
<feature type="domain" description="Heavy metal binding" evidence="5">
    <location>
        <begin position="51"/>
        <end position="78"/>
    </location>
</feature>
<dbReference type="InterPro" id="IPR058790">
    <property type="entry name" value="BSH_CusB"/>
</dbReference>
<keyword evidence="4" id="KW-0406">Ion transport</keyword>
<feature type="domain" description="CusB-like three alpha-helical bundle" evidence="6">
    <location>
        <begin position="163"/>
        <end position="212"/>
    </location>
</feature>
<comment type="caution">
    <text evidence="10">The sequence shown here is derived from an EMBL/GenBank/DDBJ whole genome shotgun (WGS) entry which is preliminary data.</text>
</comment>
<comment type="similarity">
    <text evidence="1">Belongs to the membrane fusion protein (MFP) (TC 8.A.1) family.</text>
</comment>
<dbReference type="FunFam" id="2.40.30.170:FF:000010">
    <property type="entry name" value="Efflux RND transporter periplasmic adaptor subunit"/>
    <property type="match status" value="1"/>
</dbReference>
<dbReference type="InterPro" id="IPR058791">
    <property type="entry name" value="3HB_CusB"/>
</dbReference>
<dbReference type="Pfam" id="PF25919">
    <property type="entry name" value="BSH_CusB"/>
    <property type="match status" value="1"/>
</dbReference>
<dbReference type="GO" id="GO:0016020">
    <property type="term" value="C:membrane"/>
    <property type="evidence" value="ECO:0007669"/>
    <property type="project" value="InterPro"/>
</dbReference>
<dbReference type="OrthoDB" id="9806939at2"/>
<dbReference type="InterPro" id="IPR058649">
    <property type="entry name" value="CzcB_C"/>
</dbReference>
<dbReference type="NCBIfam" id="TIGR01730">
    <property type="entry name" value="RND_mfp"/>
    <property type="match status" value="1"/>
</dbReference>
<dbReference type="Pfam" id="PF19335">
    <property type="entry name" value="HMBD"/>
    <property type="match status" value="1"/>
</dbReference>
<evidence type="ECO:0000259" key="7">
    <source>
        <dbReference type="Pfam" id="PF25919"/>
    </source>
</evidence>
<evidence type="ECO:0000259" key="8">
    <source>
        <dbReference type="Pfam" id="PF25954"/>
    </source>
</evidence>
<dbReference type="Proteomes" id="UP000295443">
    <property type="component" value="Unassembled WGS sequence"/>
</dbReference>
<evidence type="ECO:0000259" key="9">
    <source>
        <dbReference type="Pfam" id="PF25975"/>
    </source>
</evidence>
<reference evidence="10 11" key="1">
    <citation type="submission" date="2019-03" db="EMBL/GenBank/DDBJ databases">
        <title>Genome sequence of Thiobacillaceae bacterium LSR1, a sulfur-oxidizing bacterium isolated from freshwater sediment.</title>
        <authorList>
            <person name="Li S."/>
        </authorList>
    </citation>
    <scope>NUCLEOTIDE SEQUENCE [LARGE SCALE GENOMIC DNA]</scope>
    <source>
        <strain evidence="10 11">LSR1</strain>
    </source>
</reference>
<dbReference type="AlphaFoldDB" id="A0A4R1BCI6"/>
<evidence type="ECO:0000256" key="2">
    <source>
        <dbReference type="ARBA" id="ARBA00022448"/>
    </source>
</evidence>